<dbReference type="FunFam" id="1.20.5.370:FF:000003">
    <property type="entry name" value="Myosin heavy chain"/>
    <property type="match status" value="1"/>
</dbReference>
<dbReference type="GO" id="GO:0005524">
    <property type="term" value="F:ATP binding"/>
    <property type="evidence" value="ECO:0007669"/>
    <property type="project" value="UniProtKB-KW"/>
</dbReference>
<feature type="non-terminal residue" evidence="15">
    <location>
        <position position="1"/>
    </location>
</feature>
<dbReference type="GO" id="GO:0045214">
    <property type="term" value="P:sarcomere organization"/>
    <property type="evidence" value="ECO:0007669"/>
    <property type="project" value="TreeGrafter"/>
</dbReference>
<dbReference type="FunFam" id="1.20.5.370:FF:000007">
    <property type="entry name" value="Myosin heavy chain"/>
    <property type="match status" value="1"/>
</dbReference>
<dbReference type="EMBL" id="WBMW01006222">
    <property type="protein sequence ID" value="NXC50834.1"/>
    <property type="molecule type" value="Genomic_DNA"/>
</dbReference>
<keyword evidence="9" id="KW-0518">Myosin</keyword>
<organism evidence="15 16">
    <name type="scientific">Penelope pileata</name>
    <dbReference type="NCBI Taxonomy" id="1118817"/>
    <lineage>
        <taxon>Eukaryota</taxon>
        <taxon>Metazoa</taxon>
        <taxon>Chordata</taxon>
        <taxon>Craniata</taxon>
        <taxon>Vertebrata</taxon>
        <taxon>Euteleostomi</taxon>
        <taxon>Archelosauria</taxon>
        <taxon>Archosauria</taxon>
        <taxon>Dinosauria</taxon>
        <taxon>Saurischia</taxon>
        <taxon>Theropoda</taxon>
        <taxon>Coelurosauria</taxon>
        <taxon>Aves</taxon>
        <taxon>Neognathae</taxon>
        <taxon>Galloanserae</taxon>
        <taxon>Galliformes</taxon>
        <taxon>Cracidae</taxon>
        <taxon>Penelope</taxon>
    </lineage>
</organism>
<dbReference type="FunFam" id="1.20.5.370:FF:000001">
    <property type="entry name" value="Myosin heavy chain"/>
    <property type="match status" value="1"/>
</dbReference>
<dbReference type="GO" id="GO:0032982">
    <property type="term" value="C:myosin filament"/>
    <property type="evidence" value="ECO:0007669"/>
    <property type="project" value="UniProtKB-KW"/>
</dbReference>
<keyword evidence="11" id="KW-0514">Muscle protein</keyword>
<keyword evidence="7" id="KW-0112">Calmodulin-binding</keyword>
<evidence type="ECO:0000256" key="4">
    <source>
        <dbReference type="ARBA" id="ARBA00022490"/>
    </source>
</evidence>
<evidence type="ECO:0000256" key="13">
    <source>
        <dbReference type="SAM" id="MobiDB-lite"/>
    </source>
</evidence>
<protein>
    <submittedName>
        <fullName evidence="15">MYH7 protein</fullName>
    </submittedName>
</protein>
<dbReference type="InterPro" id="IPR014751">
    <property type="entry name" value="XRCC4-like_C"/>
</dbReference>
<comment type="similarity">
    <text evidence="2">Belongs to the TRAFAC class myosin-kinesin ATPase superfamily. Myosin family.</text>
</comment>
<dbReference type="Gene3D" id="1.20.5.370">
    <property type="match status" value="4"/>
</dbReference>
<dbReference type="GO" id="GO:0051015">
    <property type="term" value="F:actin filament binding"/>
    <property type="evidence" value="ECO:0007669"/>
    <property type="project" value="TreeGrafter"/>
</dbReference>
<dbReference type="FunFam" id="1.20.5.370:FF:000002">
    <property type="entry name" value="Myosin heavy chain"/>
    <property type="match status" value="1"/>
</dbReference>
<dbReference type="GO" id="GO:0016460">
    <property type="term" value="C:myosin II complex"/>
    <property type="evidence" value="ECO:0007669"/>
    <property type="project" value="TreeGrafter"/>
</dbReference>
<evidence type="ECO:0000256" key="1">
    <source>
        <dbReference type="ARBA" id="ARBA00004657"/>
    </source>
</evidence>
<dbReference type="GO" id="GO:0000146">
    <property type="term" value="F:microfilament motor activity"/>
    <property type="evidence" value="ECO:0007669"/>
    <property type="project" value="TreeGrafter"/>
</dbReference>
<accession>A0A851PC05</accession>
<keyword evidence="3" id="KW-0787">Thick filament</keyword>
<feature type="region of interest" description="Disordered" evidence="13">
    <location>
        <begin position="352"/>
        <end position="379"/>
    </location>
</feature>
<dbReference type="Pfam" id="PF01576">
    <property type="entry name" value="Myosin_tail_1"/>
    <property type="match status" value="1"/>
</dbReference>
<comment type="subcellular location">
    <subcellularLocation>
        <location evidence="1">Cytoplasm</location>
        <location evidence="1">Myofibril</location>
    </subcellularLocation>
</comment>
<dbReference type="PANTHER" id="PTHR45615">
    <property type="entry name" value="MYOSIN HEAVY CHAIN, NON-MUSCLE"/>
    <property type="match status" value="1"/>
</dbReference>
<evidence type="ECO:0000256" key="6">
    <source>
        <dbReference type="ARBA" id="ARBA00022840"/>
    </source>
</evidence>
<keyword evidence="8" id="KW-0175">Coiled coil</keyword>
<evidence type="ECO:0000313" key="16">
    <source>
        <dbReference type="Proteomes" id="UP000613066"/>
    </source>
</evidence>
<keyword evidence="10" id="KW-0505">Motor protein</keyword>
<proteinExistence type="inferred from homology"/>
<feature type="non-terminal residue" evidence="15">
    <location>
        <position position="379"/>
    </location>
</feature>
<dbReference type="Gene3D" id="6.10.250.2420">
    <property type="match status" value="1"/>
</dbReference>
<evidence type="ECO:0000256" key="11">
    <source>
        <dbReference type="ARBA" id="ARBA00023179"/>
    </source>
</evidence>
<dbReference type="GO" id="GO:0007512">
    <property type="term" value="P:adult heart development"/>
    <property type="evidence" value="ECO:0007669"/>
    <property type="project" value="TreeGrafter"/>
</dbReference>
<dbReference type="GO" id="GO:0005516">
    <property type="term" value="F:calmodulin binding"/>
    <property type="evidence" value="ECO:0007669"/>
    <property type="project" value="UniProtKB-KW"/>
</dbReference>
<evidence type="ECO:0000259" key="14">
    <source>
        <dbReference type="Pfam" id="PF01576"/>
    </source>
</evidence>
<evidence type="ECO:0000256" key="9">
    <source>
        <dbReference type="ARBA" id="ARBA00023123"/>
    </source>
</evidence>
<dbReference type="GO" id="GO:0030049">
    <property type="term" value="P:muscle filament sliding"/>
    <property type="evidence" value="ECO:0007669"/>
    <property type="project" value="TreeGrafter"/>
</dbReference>
<keyword evidence="5" id="KW-0547">Nucleotide-binding</keyword>
<evidence type="ECO:0000256" key="3">
    <source>
        <dbReference type="ARBA" id="ARBA00022433"/>
    </source>
</evidence>
<feature type="domain" description="Myosin tail" evidence="14">
    <location>
        <begin position="6"/>
        <end position="371"/>
    </location>
</feature>
<comment type="caution">
    <text evidence="15">The sequence shown here is derived from an EMBL/GenBank/DDBJ whole genome shotgun (WGS) entry which is preliminary data.</text>
</comment>
<dbReference type="OrthoDB" id="9111881at2759"/>
<name>A0A851PC05_9GALL</name>
<keyword evidence="6" id="KW-0067">ATP-binding</keyword>
<gene>
    <name evidence="15" type="primary">Myh7_4</name>
    <name evidence="15" type="ORF">PENPIL_R02940</name>
</gene>
<dbReference type="AlphaFoldDB" id="A0A851PC05"/>
<evidence type="ECO:0000256" key="2">
    <source>
        <dbReference type="ARBA" id="ARBA00008314"/>
    </source>
</evidence>
<evidence type="ECO:0000313" key="15">
    <source>
        <dbReference type="EMBL" id="NXC50834.1"/>
    </source>
</evidence>
<evidence type="ECO:0000256" key="5">
    <source>
        <dbReference type="ARBA" id="ARBA00022741"/>
    </source>
</evidence>
<evidence type="ECO:0000256" key="10">
    <source>
        <dbReference type="ARBA" id="ARBA00023175"/>
    </source>
</evidence>
<keyword evidence="16" id="KW-1185">Reference proteome</keyword>
<evidence type="ECO:0000256" key="7">
    <source>
        <dbReference type="ARBA" id="ARBA00022860"/>
    </source>
</evidence>
<dbReference type="GO" id="GO:0060048">
    <property type="term" value="P:cardiac muscle contraction"/>
    <property type="evidence" value="ECO:0007669"/>
    <property type="project" value="TreeGrafter"/>
</dbReference>
<dbReference type="Proteomes" id="UP000613066">
    <property type="component" value="Unassembled WGS sequence"/>
</dbReference>
<dbReference type="SUPFAM" id="SSF90257">
    <property type="entry name" value="Myosin rod fragments"/>
    <property type="match status" value="1"/>
</dbReference>
<evidence type="ECO:0000256" key="12">
    <source>
        <dbReference type="ARBA" id="ARBA00023203"/>
    </source>
</evidence>
<dbReference type="PANTHER" id="PTHR45615:SF1">
    <property type="entry name" value="MYOSIN-7"/>
    <property type="match status" value="1"/>
</dbReference>
<sequence>SLEHEEGKILRAQLEFNQVKADYERKLAEKDEELEQAKRNHLRVLDSLQASLDAETRSRNEALRLKKKMEGDLNEMEIQLGHANRTAAEAQKQVKALQGCLKDTQLQLDDVVRANEDLKENIAIVERRNNLLQAELEELRAVAEQTERARKLAEQELIEASERVQLLHSQNTGLINQKKKMEADICQLQAEVEEAIQECRNAEEKAKKAITDAAMMAEELKKEQDTSAHLERMKKNMEQTIKDLQLRLDEAEQLALKGGKKQLQKLEARVRELENELEAEQKRNAESVKGLRKSERRIKELSYQTEEDRKNMVRLQDLVDKLQLKVKAYKRQAEEAANCNLAKFRKAQHELDEAEERADMAESQVNKLRARSRDMGAKV</sequence>
<dbReference type="GO" id="GO:0030016">
    <property type="term" value="C:myofibril"/>
    <property type="evidence" value="ECO:0007669"/>
    <property type="project" value="UniProtKB-SubCell"/>
</dbReference>
<dbReference type="InterPro" id="IPR002928">
    <property type="entry name" value="Myosin_tail"/>
</dbReference>
<keyword evidence="12" id="KW-0009">Actin-binding</keyword>
<evidence type="ECO:0000256" key="8">
    <source>
        <dbReference type="ARBA" id="ARBA00023054"/>
    </source>
</evidence>
<reference evidence="15" key="1">
    <citation type="submission" date="2019-09" db="EMBL/GenBank/DDBJ databases">
        <title>Bird 10,000 Genomes (B10K) Project - Family phase.</title>
        <authorList>
            <person name="Zhang G."/>
        </authorList>
    </citation>
    <scope>NUCLEOTIDE SEQUENCE</scope>
    <source>
        <strain evidence="15">B10K-DU-001-08</strain>
        <tissue evidence="15">Muscle</tissue>
    </source>
</reference>
<keyword evidence="4" id="KW-0963">Cytoplasm</keyword>